<dbReference type="InterPro" id="IPR027417">
    <property type="entry name" value="P-loop_NTPase"/>
</dbReference>
<dbReference type="OrthoDB" id="9778870at2"/>
<accession>A0A1I0RQD5</accession>
<dbReference type="Pfam" id="PF00005">
    <property type="entry name" value="ABC_tran"/>
    <property type="match status" value="1"/>
</dbReference>
<sequence length="219" mass="23785">MMTLRHVTVRRPDDSNARPILSDCDLTVGAREKIGILAMPGSGKSSLARVLSGVEAPALGSVTSTGFVSWPLGYAGFLHPNLSIIENLLLIARLTGQKPDWYVAQVTILSGLQERAWNKVQTLTPTQRAVLSFMCAMARPAGLLVADEVLSVGSPERRKVCDALVARHLSRNGLIFLSRNARQLRAHCDRFFALAHGQLIPCDTVETAQSLLAEEPAYV</sequence>
<dbReference type="InterPro" id="IPR050683">
    <property type="entry name" value="Bact_Polysacc_Export_ATP-bd"/>
</dbReference>
<dbReference type="AlphaFoldDB" id="A0A1I0RQD5"/>
<keyword evidence="2" id="KW-0547">Nucleotide-binding</keyword>
<dbReference type="PANTHER" id="PTHR46743:SF2">
    <property type="entry name" value="TEICHOIC ACIDS EXPORT ATP-BINDING PROTEIN TAGH"/>
    <property type="match status" value="1"/>
</dbReference>
<feature type="domain" description="ABC transporter" evidence="1">
    <location>
        <begin position="21"/>
        <end position="149"/>
    </location>
</feature>
<dbReference type="InterPro" id="IPR003439">
    <property type="entry name" value="ABC_transporter-like_ATP-bd"/>
</dbReference>
<dbReference type="Proteomes" id="UP000199167">
    <property type="component" value="Unassembled WGS sequence"/>
</dbReference>
<gene>
    <name evidence="2" type="ORF">SAMN04488515_3085</name>
</gene>
<keyword evidence="3" id="KW-1185">Reference proteome</keyword>
<protein>
    <submittedName>
        <fullName evidence="2">Capsular polysaccharide transport system ATP-binding protein</fullName>
    </submittedName>
</protein>
<dbReference type="STRING" id="364200.SAMN04488515_3085"/>
<dbReference type="GO" id="GO:0016887">
    <property type="term" value="F:ATP hydrolysis activity"/>
    <property type="evidence" value="ECO:0007669"/>
    <property type="project" value="InterPro"/>
</dbReference>
<evidence type="ECO:0000313" key="2">
    <source>
        <dbReference type="EMBL" id="SEW43475.1"/>
    </source>
</evidence>
<evidence type="ECO:0000259" key="1">
    <source>
        <dbReference type="Pfam" id="PF00005"/>
    </source>
</evidence>
<dbReference type="EMBL" id="FOIZ01000002">
    <property type="protein sequence ID" value="SEW43475.1"/>
    <property type="molecule type" value="Genomic_DNA"/>
</dbReference>
<reference evidence="2 3" key="1">
    <citation type="submission" date="2016-10" db="EMBL/GenBank/DDBJ databases">
        <authorList>
            <person name="de Groot N.N."/>
        </authorList>
    </citation>
    <scope>NUCLEOTIDE SEQUENCE [LARGE SCALE GENOMIC DNA]</scope>
    <source>
        <strain evidence="2 3">DSM 17925</strain>
    </source>
</reference>
<dbReference type="GO" id="GO:0005524">
    <property type="term" value="F:ATP binding"/>
    <property type="evidence" value="ECO:0007669"/>
    <property type="project" value="UniProtKB-KW"/>
</dbReference>
<organism evidence="2 3">
    <name type="scientific">Cognatiyoonia koreensis</name>
    <dbReference type="NCBI Taxonomy" id="364200"/>
    <lineage>
        <taxon>Bacteria</taxon>
        <taxon>Pseudomonadati</taxon>
        <taxon>Pseudomonadota</taxon>
        <taxon>Alphaproteobacteria</taxon>
        <taxon>Rhodobacterales</taxon>
        <taxon>Paracoccaceae</taxon>
        <taxon>Cognatiyoonia</taxon>
    </lineage>
</organism>
<dbReference type="RefSeq" id="WP_089996665.1">
    <property type="nucleotide sequence ID" value="NZ_FOIZ01000002.1"/>
</dbReference>
<dbReference type="Gene3D" id="3.40.50.300">
    <property type="entry name" value="P-loop containing nucleotide triphosphate hydrolases"/>
    <property type="match status" value="1"/>
</dbReference>
<evidence type="ECO:0000313" key="3">
    <source>
        <dbReference type="Proteomes" id="UP000199167"/>
    </source>
</evidence>
<proteinExistence type="predicted"/>
<dbReference type="PANTHER" id="PTHR46743">
    <property type="entry name" value="TEICHOIC ACIDS EXPORT ATP-BINDING PROTEIN TAGH"/>
    <property type="match status" value="1"/>
</dbReference>
<dbReference type="SUPFAM" id="SSF52540">
    <property type="entry name" value="P-loop containing nucleoside triphosphate hydrolases"/>
    <property type="match status" value="1"/>
</dbReference>
<name>A0A1I0RQD5_9RHOB</name>
<keyword evidence="2" id="KW-0067">ATP-binding</keyword>